<keyword evidence="2 6" id="KW-0812">Transmembrane</keyword>
<keyword evidence="6" id="KW-0813">Transport</keyword>
<evidence type="ECO:0000259" key="7">
    <source>
        <dbReference type="PROSITE" id="PS51012"/>
    </source>
</evidence>
<dbReference type="GO" id="GO:0043190">
    <property type="term" value="C:ATP-binding cassette (ABC) transporter complex"/>
    <property type="evidence" value="ECO:0007669"/>
    <property type="project" value="InterPro"/>
</dbReference>
<dbReference type="InterPro" id="IPR013525">
    <property type="entry name" value="ABC2_TM"/>
</dbReference>
<feature type="transmembrane region" description="Helical" evidence="6">
    <location>
        <begin position="222"/>
        <end position="245"/>
    </location>
</feature>
<evidence type="ECO:0000256" key="2">
    <source>
        <dbReference type="ARBA" id="ARBA00022692"/>
    </source>
</evidence>
<evidence type="ECO:0000313" key="8">
    <source>
        <dbReference type="EMBL" id="TWG18830.1"/>
    </source>
</evidence>
<reference evidence="8 9" key="1">
    <citation type="submission" date="2019-06" db="EMBL/GenBank/DDBJ databases">
        <title>Sequencing the genomes of 1000 actinobacteria strains.</title>
        <authorList>
            <person name="Klenk H.-P."/>
        </authorList>
    </citation>
    <scope>NUCLEOTIDE SEQUENCE [LARGE SCALE GENOMIC DNA]</scope>
    <source>
        <strain evidence="8 9">DSM 45885</strain>
    </source>
</reference>
<comment type="subcellular location">
    <subcellularLocation>
        <location evidence="6">Cell membrane</location>
        <topology evidence="6">Multi-pass membrane protein</topology>
    </subcellularLocation>
    <subcellularLocation>
        <location evidence="1">Membrane</location>
        <topology evidence="1">Multi-pass membrane protein</topology>
    </subcellularLocation>
</comment>
<comment type="caution">
    <text evidence="8">The sequence shown here is derived from an EMBL/GenBank/DDBJ whole genome shotgun (WGS) entry which is preliminary data.</text>
</comment>
<dbReference type="PROSITE" id="PS51012">
    <property type="entry name" value="ABC_TM2"/>
    <property type="match status" value="1"/>
</dbReference>
<evidence type="ECO:0000256" key="5">
    <source>
        <dbReference type="ARBA" id="ARBA00023251"/>
    </source>
</evidence>
<protein>
    <recommendedName>
        <fullName evidence="6">Transport permease protein</fullName>
    </recommendedName>
</protein>
<feature type="transmembrane region" description="Helical" evidence="6">
    <location>
        <begin position="135"/>
        <end position="157"/>
    </location>
</feature>
<dbReference type="InterPro" id="IPR047817">
    <property type="entry name" value="ABC2_TM_bact-type"/>
</dbReference>
<evidence type="ECO:0000256" key="1">
    <source>
        <dbReference type="ARBA" id="ARBA00004141"/>
    </source>
</evidence>
<dbReference type="InterPro" id="IPR000412">
    <property type="entry name" value="ABC_2_transport"/>
</dbReference>
<evidence type="ECO:0000256" key="3">
    <source>
        <dbReference type="ARBA" id="ARBA00022989"/>
    </source>
</evidence>
<dbReference type="PANTHER" id="PTHR43229">
    <property type="entry name" value="NODULATION PROTEIN J"/>
    <property type="match status" value="1"/>
</dbReference>
<dbReference type="RefSeq" id="WP_145783143.1">
    <property type="nucleotide sequence ID" value="NZ_JBEZJB010000069.1"/>
</dbReference>
<feature type="transmembrane region" description="Helical" evidence="6">
    <location>
        <begin position="55"/>
        <end position="79"/>
    </location>
</feature>
<dbReference type="PIRSF" id="PIRSF006648">
    <property type="entry name" value="DrrB"/>
    <property type="match status" value="1"/>
</dbReference>
<keyword evidence="5" id="KW-0046">Antibiotic resistance</keyword>
<feature type="transmembrane region" description="Helical" evidence="6">
    <location>
        <begin position="21"/>
        <end position="43"/>
    </location>
</feature>
<dbReference type="EMBL" id="VIWZ01000001">
    <property type="protein sequence ID" value="TWG18830.1"/>
    <property type="molecule type" value="Genomic_DNA"/>
</dbReference>
<name>A0A561W4N3_9ACTN</name>
<dbReference type="GO" id="GO:0046677">
    <property type="term" value="P:response to antibiotic"/>
    <property type="evidence" value="ECO:0007669"/>
    <property type="project" value="UniProtKB-KW"/>
</dbReference>
<dbReference type="GeneID" id="300129700"/>
<evidence type="ECO:0000256" key="4">
    <source>
        <dbReference type="ARBA" id="ARBA00023136"/>
    </source>
</evidence>
<evidence type="ECO:0000313" key="9">
    <source>
        <dbReference type="Proteomes" id="UP000317685"/>
    </source>
</evidence>
<dbReference type="GO" id="GO:0140359">
    <property type="term" value="F:ABC-type transporter activity"/>
    <property type="evidence" value="ECO:0007669"/>
    <property type="project" value="InterPro"/>
</dbReference>
<dbReference type="Proteomes" id="UP000317685">
    <property type="component" value="Unassembled WGS sequence"/>
</dbReference>
<feature type="domain" description="ABC transmembrane type-2" evidence="7">
    <location>
        <begin position="23"/>
        <end position="248"/>
    </location>
</feature>
<proteinExistence type="inferred from homology"/>
<keyword evidence="3 6" id="KW-1133">Transmembrane helix</keyword>
<keyword evidence="9" id="KW-1185">Reference proteome</keyword>
<dbReference type="OrthoDB" id="9255971at2"/>
<feature type="transmembrane region" description="Helical" evidence="6">
    <location>
        <begin position="164"/>
        <end position="185"/>
    </location>
</feature>
<feature type="transmembrane region" description="Helical" evidence="6">
    <location>
        <begin position="109"/>
        <end position="129"/>
    </location>
</feature>
<dbReference type="PANTHER" id="PTHR43229:SF2">
    <property type="entry name" value="NODULATION PROTEIN J"/>
    <property type="match status" value="1"/>
</dbReference>
<comment type="similarity">
    <text evidence="6">Belongs to the ABC-2 integral membrane protein family.</text>
</comment>
<dbReference type="InterPro" id="IPR051784">
    <property type="entry name" value="Nod_factor_ABC_transporter"/>
</dbReference>
<keyword evidence="6" id="KW-1003">Cell membrane</keyword>
<gene>
    <name evidence="8" type="ORF">FHU34_114204</name>
</gene>
<dbReference type="Pfam" id="PF01061">
    <property type="entry name" value="ABC2_membrane"/>
    <property type="match status" value="1"/>
</dbReference>
<evidence type="ECO:0000256" key="6">
    <source>
        <dbReference type="RuleBase" id="RU361157"/>
    </source>
</evidence>
<accession>A0A561W4N3</accession>
<dbReference type="AlphaFoldDB" id="A0A561W4N3"/>
<sequence length="250" mass="27130">MSFLRDTWLTFDRAVRPALRSPGTLIVGVAVPLVYLVLFGPLLSDTTDESGLSSWQWFVPGMLIQLALFITANAGFSLIPDTRSGVLERMQVTPLSRVALLTGRVLKDVVLLLVQAVLMIGLALILGFRAGVLPILAGLVLLAITAIAVGFTSYGLALKLKHEFALAPVVSGIVVPLMLLSGVLLPMDRAPDWLYYLSRLNPLSYVVEAERELISGNYDQQIVLIGVAVAIGLLILSTTWSLRLLRRQLA</sequence>
<organism evidence="8 9">
    <name type="scientific">Micromonospora taraxaci</name>
    <dbReference type="NCBI Taxonomy" id="1316803"/>
    <lineage>
        <taxon>Bacteria</taxon>
        <taxon>Bacillati</taxon>
        <taxon>Actinomycetota</taxon>
        <taxon>Actinomycetes</taxon>
        <taxon>Micromonosporales</taxon>
        <taxon>Micromonosporaceae</taxon>
        <taxon>Micromonospora</taxon>
    </lineage>
</organism>
<keyword evidence="4 6" id="KW-0472">Membrane</keyword>